<dbReference type="Gene3D" id="2.60.120.260">
    <property type="entry name" value="Galactose-binding domain-like"/>
    <property type="match status" value="1"/>
</dbReference>
<organism evidence="3">
    <name type="scientific">marine metagenome</name>
    <dbReference type="NCBI Taxonomy" id="408172"/>
    <lineage>
        <taxon>unclassified sequences</taxon>
        <taxon>metagenomes</taxon>
        <taxon>ecological metagenomes</taxon>
    </lineage>
</organism>
<feature type="domain" description="CBM-cenC" evidence="2">
    <location>
        <begin position="43"/>
        <end position="164"/>
    </location>
</feature>
<accession>A0A382XS95</accession>
<protein>
    <recommendedName>
        <fullName evidence="2">CBM-cenC domain-containing protein</fullName>
    </recommendedName>
</protein>
<dbReference type="AlphaFoldDB" id="A0A382XS95"/>
<evidence type="ECO:0000256" key="1">
    <source>
        <dbReference type="ARBA" id="ARBA00022801"/>
    </source>
</evidence>
<keyword evidence="1" id="KW-0378">Hydrolase</keyword>
<dbReference type="InterPro" id="IPR003305">
    <property type="entry name" value="CenC_carb-bd"/>
</dbReference>
<reference evidence="3" key="1">
    <citation type="submission" date="2018-05" db="EMBL/GenBank/DDBJ databases">
        <authorList>
            <person name="Lanie J.A."/>
            <person name="Ng W.-L."/>
            <person name="Kazmierczak K.M."/>
            <person name="Andrzejewski T.M."/>
            <person name="Davidsen T.M."/>
            <person name="Wayne K.J."/>
            <person name="Tettelin H."/>
            <person name="Glass J.I."/>
            <person name="Rusch D."/>
            <person name="Podicherti R."/>
            <person name="Tsui H.-C.T."/>
            <person name="Winkler M.E."/>
        </authorList>
    </citation>
    <scope>NUCLEOTIDE SEQUENCE</scope>
</reference>
<sequence>MLSFKNIKTQAVALSIAGTFSLASFLGPVSSTASAATNFAPTPSFENATLDNHWTTQLNGTNSVFAWNSSFGHDGNRSVTILGSKPGNKGWPGFQTTETIPVDPQKEYVFSAWNHSDSGSQGSPWMDIAIYNSAGKYVGGVSTGTSSVLKASNEWHKQTLNFKPAALGQSFPDIS</sequence>
<dbReference type="Pfam" id="PF02018">
    <property type="entry name" value="CBM_4_9"/>
    <property type="match status" value="1"/>
</dbReference>
<feature type="non-terminal residue" evidence="3">
    <location>
        <position position="175"/>
    </location>
</feature>
<evidence type="ECO:0000259" key="2">
    <source>
        <dbReference type="Pfam" id="PF02018"/>
    </source>
</evidence>
<gene>
    <name evidence="3" type="ORF">METZ01_LOCUS426770</name>
</gene>
<proteinExistence type="predicted"/>
<dbReference type="GO" id="GO:0016798">
    <property type="term" value="F:hydrolase activity, acting on glycosyl bonds"/>
    <property type="evidence" value="ECO:0007669"/>
    <property type="project" value="InterPro"/>
</dbReference>
<evidence type="ECO:0000313" key="3">
    <source>
        <dbReference type="EMBL" id="SVD73916.1"/>
    </source>
</evidence>
<dbReference type="EMBL" id="UINC01170063">
    <property type="protein sequence ID" value="SVD73916.1"/>
    <property type="molecule type" value="Genomic_DNA"/>
</dbReference>
<name>A0A382XS95_9ZZZZ</name>